<dbReference type="Ensembl" id="ENSPSTT00000009261.1">
    <property type="protein sequence ID" value="ENSPSTP00000008828.1"/>
    <property type="gene ID" value="ENSPSTG00000006136.1"/>
</dbReference>
<dbReference type="PANTHER" id="PTHR47535:SF9">
    <property type="entry name" value="CALPONIN-HOMOLOGY (CH) DOMAIN-CONTAINING PROTEIN"/>
    <property type="match status" value="1"/>
</dbReference>
<keyword evidence="4" id="KW-1133">Transmembrane helix</keyword>
<reference evidence="8" key="2">
    <citation type="submission" date="2025-09" db="UniProtKB">
        <authorList>
            <consortium name="Ensembl"/>
        </authorList>
    </citation>
    <scope>IDENTIFICATION</scope>
</reference>
<dbReference type="GO" id="GO:0005640">
    <property type="term" value="C:nuclear outer membrane"/>
    <property type="evidence" value="ECO:0007669"/>
    <property type="project" value="TreeGrafter"/>
</dbReference>
<sequence>YQRCDEQELVQKRTFTKWINTHLAKRNPPMMVSDLFEDIKDGVMLIALLEVLSGQKLVRKIMTGALKFLEGRRVITIFNFIFVRQVGIEIKDFGQSWRSGVAFHSIIHAIRPDLVDMEKVKGRSNRENLEEAFTLAETELGIPRLLDPEDVNVDKPDEKSIMTYVAQFLKYYPDPHHTVADVQENDVSFSCILYKSKEDKLMLRDLKVWAEQFERDLARAQVAETSLQEKYQSFKHFRIQYEMKRKPIELVTQSLRKDGKLSLDQAIVKQAWDRVSSRLFDWHIHLDKSLPAPLGTIGAWLFRAETALREEVSIQQAHEETANIIHRKLEQLKVGPDALVLCTVFIYLFSRL</sequence>
<feature type="domain" description="Calponin-homology (CH)" evidence="7">
    <location>
        <begin position="9"/>
        <end position="173"/>
    </location>
</feature>
<keyword evidence="5" id="KW-0472">Membrane</keyword>
<evidence type="ECO:0000256" key="2">
    <source>
        <dbReference type="ARBA" id="ARBA00022692"/>
    </source>
</evidence>
<dbReference type="InterPro" id="IPR001589">
    <property type="entry name" value="Actinin_actin-bd_CS"/>
</dbReference>
<dbReference type="InterPro" id="IPR052403">
    <property type="entry name" value="LINC-complex_assoc"/>
</dbReference>
<dbReference type="PANTHER" id="PTHR47535">
    <property type="entry name" value="MUSCLE-SPECIFIC PROTEIN 300 KDA, ISOFORM G"/>
    <property type="match status" value="1"/>
</dbReference>
<evidence type="ECO:0000259" key="7">
    <source>
        <dbReference type="PROSITE" id="PS50021"/>
    </source>
</evidence>
<dbReference type="InterPro" id="IPR036872">
    <property type="entry name" value="CH_dom_sf"/>
</dbReference>
<evidence type="ECO:0000313" key="8">
    <source>
        <dbReference type="Ensembl" id="ENSPSTP00000008828.1"/>
    </source>
</evidence>
<protein>
    <recommendedName>
        <fullName evidence="7">Calponin-homology (CH) domain-containing protein</fullName>
    </recommendedName>
</protein>
<dbReference type="Proteomes" id="UP000694428">
    <property type="component" value="Unplaced"/>
</dbReference>
<evidence type="ECO:0000256" key="4">
    <source>
        <dbReference type="ARBA" id="ARBA00022989"/>
    </source>
</evidence>
<evidence type="ECO:0000313" key="9">
    <source>
        <dbReference type="Proteomes" id="UP000694428"/>
    </source>
</evidence>
<keyword evidence="6" id="KW-0009">Actin-binding</keyword>
<dbReference type="InterPro" id="IPR047291">
    <property type="entry name" value="CH_SYNE1_rpt2"/>
</dbReference>
<dbReference type="SMART" id="SM00033">
    <property type="entry name" value="CH"/>
    <property type="match status" value="1"/>
</dbReference>
<dbReference type="GO" id="GO:0007097">
    <property type="term" value="P:nuclear migration"/>
    <property type="evidence" value="ECO:0007669"/>
    <property type="project" value="TreeGrafter"/>
</dbReference>
<accession>A0A8C9F0R9</accession>
<dbReference type="PROSITE" id="PS00019">
    <property type="entry name" value="ACTININ_1"/>
    <property type="match status" value="1"/>
</dbReference>
<dbReference type="CDD" id="cd21243">
    <property type="entry name" value="CH_SYNE1_rpt2"/>
    <property type="match status" value="1"/>
</dbReference>
<keyword evidence="3" id="KW-0677">Repeat</keyword>
<evidence type="ECO:0000256" key="6">
    <source>
        <dbReference type="ARBA" id="ARBA00023203"/>
    </source>
</evidence>
<comment type="subcellular location">
    <subcellularLocation>
        <location evidence="1">Membrane</location>
    </subcellularLocation>
</comment>
<evidence type="ECO:0000256" key="3">
    <source>
        <dbReference type="ARBA" id="ARBA00022737"/>
    </source>
</evidence>
<dbReference type="GO" id="GO:0034993">
    <property type="term" value="C:meiotic nuclear membrane microtubule tethering complex"/>
    <property type="evidence" value="ECO:0007669"/>
    <property type="project" value="TreeGrafter"/>
</dbReference>
<dbReference type="InterPro" id="IPR001715">
    <property type="entry name" value="CH_dom"/>
</dbReference>
<dbReference type="Pfam" id="PF00307">
    <property type="entry name" value="CH"/>
    <property type="match status" value="2"/>
</dbReference>
<dbReference type="SUPFAM" id="SSF47576">
    <property type="entry name" value="Calponin-homology domain, CH-domain"/>
    <property type="match status" value="1"/>
</dbReference>
<keyword evidence="2" id="KW-0812">Transmembrane</keyword>
<name>A0A8C9F0R9_PAVCR</name>
<keyword evidence="9" id="KW-1185">Reference proteome</keyword>
<organism evidence="8 9">
    <name type="scientific">Pavo cristatus</name>
    <name type="common">Indian peafowl</name>
    <name type="synonym">Blue peafowl</name>
    <dbReference type="NCBI Taxonomy" id="9049"/>
    <lineage>
        <taxon>Eukaryota</taxon>
        <taxon>Metazoa</taxon>
        <taxon>Chordata</taxon>
        <taxon>Craniata</taxon>
        <taxon>Vertebrata</taxon>
        <taxon>Euteleostomi</taxon>
        <taxon>Archelosauria</taxon>
        <taxon>Archosauria</taxon>
        <taxon>Dinosauria</taxon>
        <taxon>Saurischia</taxon>
        <taxon>Theropoda</taxon>
        <taxon>Coelurosauria</taxon>
        <taxon>Aves</taxon>
        <taxon>Neognathae</taxon>
        <taxon>Galloanserae</taxon>
        <taxon>Galliformes</taxon>
        <taxon>Phasianidae</taxon>
        <taxon>Phasianinae</taxon>
        <taxon>Pavo</taxon>
    </lineage>
</organism>
<proteinExistence type="predicted"/>
<dbReference type="FunFam" id="1.10.418.10:FF:000033">
    <property type="entry name" value="nesprin-1 isoform X1"/>
    <property type="match status" value="1"/>
</dbReference>
<evidence type="ECO:0000256" key="1">
    <source>
        <dbReference type="ARBA" id="ARBA00004370"/>
    </source>
</evidence>
<dbReference type="PROSITE" id="PS50021">
    <property type="entry name" value="CH"/>
    <property type="match status" value="1"/>
</dbReference>
<dbReference type="GO" id="GO:0051015">
    <property type="term" value="F:actin filament binding"/>
    <property type="evidence" value="ECO:0007669"/>
    <property type="project" value="TreeGrafter"/>
</dbReference>
<evidence type="ECO:0000256" key="5">
    <source>
        <dbReference type="ARBA" id="ARBA00023136"/>
    </source>
</evidence>
<dbReference type="Gene3D" id="1.10.418.10">
    <property type="entry name" value="Calponin-like domain"/>
    <property type="match status" value="2"/>
</dbReference>
<reference evidence="8" key="1">
    <citation type="submission" date="2025-08" db="UniProtKB">
        <authorList>
            <consortium name="Ensembl"/>
        </authorList>
    </citation>
    <scope>IDENTIFICATION</scope>
</reference>
<dbReference type="AlphaFoldDB" id="A0A8C9F0R9"/>
<dbReference type="GO" id="GO:0005737">
    <property type="term" value="C:cytoplasm"/>
    <property type="evidence" value="ECO:0007669"/>
    <property type="project" value="TreeGrafter"/>
</dbReference>